<evidence type="ECO:0000256" key="9">
    <source>
        <dbReference type="ARBA" id="ARBA00023136"/>
    </source>
</evidence>
<evidence type="ECO:0000256" key="5">
    <source>
        <dbReference type="ARBA" id="ARBA00022737"/>
    </source>
</evidence>
<gene>
    <name evidence="13" type="primary">arg-13</name>
    <name evidence="13" type="ORF">CFIMG_003915RAa</name>
</gene>
<evidence type="ECO:0000256" key="11">
    <source>
        <dbReference type="RuleBase" id="RU000488"/>
    </source>
</evidence>
<reference evidence="13 14" key="1">
    <citation type="journal article" date="2013" name="Fungal Biol.">
        <title>Analysis of microsatellite markers in the genome of the plant pathogen Ceratocystis fimbriata.</title>
        <authorList>
            <person name="Simpson M.C."/>
            <person name="Wilken P.M."/>
            <person name="Coetzee M.P."/>
            <person name="Wingfield M.J."/>
            <person name="Wingfield B.D."/>
        </authorList>
    </citation>
    <scope>NUCLEOTIDE SEQUENCE [LARGE SCALE GENOMIC DNA]</scope>
    <source>
        <strain evidence="13 14">CBS 114723</strain>
    </source>
</reference>
<dbReference type="GO" id="GO:0000064">
    <property type="term" value="F:L-ornithine transmembrane transporter activity"/>
    <property type="evidence" value="ECO:0007669"/>
    <property type="project" value="TreeGrafter"/>
</dbReference>
<feature type="region of interest" description="Disordered" evidence="12">
    <location>
        <begin position="1"/>
        <end position="20"/>
    </location>
</feature>
<dbReference type="InterPro" id="IPR050567">
    <property type="entry name" value="Mitochondrial_Carrier"/>
</dbReference>
<feature type="compositionally biased region" description="Polar residues" evidence="12">
    <location>
        <begin position="1"/>
        <end position="13"/>
    </location>
</feature>
<feature type="repeat" description="Solcar" evidence="10">
    <location>
        <begin position="24"/>
        <end position="112"/>
    </location>
</feature>
<dbReference type="PROSITE" id="PS50920">
    <property type="entry name" value="SOLCAR"/>
    <property type="match status" value="3"/>
</dbReference>
<dbReference type="Proteomes" id="UP000222788">
    <property type="component" value="Unassembled WGS sequence"/>
</dbReference>
<dbReference type="PANTHER" id="PTHR45624:SF31">
    <property type="entry name" value="MITOCHONDRIAL ORNITHINE TRANSPORTER 1"/>
    <property type="match status" value="1"/>
</dbReference>
<comment type="caution">
    <text evidence="13">The sequence shown here is derived from an EMBL/GenBank/DDBJ whole genome shotgun (WGS) entry which is preliminary data.</text>
</comment>
<evidence type="ECO:0000256" key="7">
    <source>
        <dbReference type="ARBA" id="ARBA00022989"/>
    </source>
</evidence>
<evidence type="ECO:0000256" key="4">
    <source>
        <dbReference type="ARBA" id="ARBA00022692"/>
    </source>
</evidence>
<organism evidence="13 14">
    <name type="scientific">Ceratocystis fimbriata CBS 114723</name>
    <dbReference type="NCBI Taxonomy" id="1035309"/>
    <lineage>
        <taxon>Eukaryota</taxon>
        <taxon>Fungi</taxon>
        <taxon>Dikarya</taxon>
        <taxon>Ascomycota</taxon>
        <taxon>Pezizomycotina</taxon>
        <taxon>Sordariomycetes</taxon>
        <taxon>Hypocreomycetidae</taxon>
        <taxon>Microascales</taxon>
        <taxon>Ceratocystidaceae</taxon>
        <taxon>Ceratocystis</taxon>
    </lineage>
</organism>
<dbReference type="EMBL" id="APWK03000170">
    <property type="protein sequence ID" value="PHH49790.1"/>
    <property type="molecule type" value="Genomic_DNA"/>
</dbReference>
<comment type="similarity">
    <text evidence="2 11">Belongs to the mitochondrial carrier (TC 2.A.29) family.</text>
</comment>
<evidence type="ECO:0000313" key="14">
    <source>
        <dbReference type="Proteomes" id="UP000222788"/>
    </source>
</evidence>
<keyword evidence="9 10" id="KW-0472">Membrane</keyword>
<evidence type="ECO:0000256" key="6">
    <source>
        <dbReference type="ARBA" id="ARBA00022792"/>
    </source>
</evidence>
<evidence type="ECO:0000256" key="8">
    <source>
        <dbReference type="ARBA" id="ARBA00023128"/>
    </source>
</evidence>
<dbReference type="GO" id="GO:0031966">
    <property type="term" value="C:mitochondrial membrane"/>
    <property type="evidence" value="ECO:0007669"/>
    <property type="project" value="UniProtKB-SubCell"/>
</dbReference>
<evidence type="ECO:0000313" key="13">
    <source>
        <dbReference type="EMBL" id="PHH49790.1"/>
    </source>
</evidence>
<sequence length="330" mass="35997">MDALTRQQSNADLSPSPEPSSGAIRVVEDLAYGSAAGIVGKLIEYPFDTVKVRLQSQPDHLPPQYKGPIDCFKQSIRADGVASLYRGISAPLVGAAVENSCLFFFEGLGRSLMYDYGFVGKNEPLALGALWATGAFSGACTSVVLTPIELVKCKIQVPDSSSATAKQSLRPMSVIREIYRHSGVRGFWNGQMGTLIREVGGCAGWFGAKETVSELFYHRRESLERVSGQAISPRTKALPLWQQALAGAMAGVTYNFLFFPADTIKSRMQTAPMTPGVQPRSFGQEFLAVWRQMGIRGLYRGCGITCLRSAPSSAFIFMVYDGLKRYFPMT</sequence>
<dbReference type="InterPro" id="IPR023395">
    <property type="entry name" value="MCP_dom_sf"/>
</dbReference>
<protein>
    <submittedName>
        <fullName evidence="13">Amino-acid transporter arg-13</fullName>
    </submittedName>
</protein>
<dbReference type="PANTHER" id="PTHR45624">
    <property type="entry name" value="MITOCHONDRIAL BASIC AMINO ACIDS TRANSPORTER-RELATED"/>
    <property type="match status" value="1"/>
</dbReference>
<dbReference type="FunFam" id="1.50.40.10:FF:000109">
    <property type="entry name" value="Ornithine carrier protein AmcA/Ort1"/>
    <property type="match status" value="1"/>
</dbReference>
<dbReference type="Gene3D" id="1.50.40.10">
    <property type="entry name" value="Mitochondrial carrier domain"/>
    <property type="match status" value="2"/>
</dbReference>
<dbReference type="GO" id="GO:1990575">
    <property type="term" value="P:mitochondrial L-ornithine transmembrane transport"/>
    <property type="evidence" value="ECO:0007669"/>
    <property type="project" value="TreeGrafter"/>
</dbReference>
<dbReference type="InterPro" id="IPR018108">
    <property type="entry name" value="MCP_transmembrane"/>
</dbReference>
<dbReference type="OrthoDB" id="2139348at2759"/>
<keyword evidence="3 11" id="KW-0813">Transport</keyword>
<keyword evidence="14" id="KW-1185">Reference proteome</keyword>
<evidence type="ECO:0000256" key="12">
    <source>
        <dbReference type="SAM" id="MobiDB-lite"/>
    </source>
</evidence>
<dbReference type="SUPFAM" id="SSF103506">
    <property type="entry name" value="Mitochondrial carrier"/>
    <property type="match status" value="1"/>
</dbReference>
<keyword evidence="8" id="KW-0496">Mitochondrion</keyword>
<comment type="subcellular location">
    <subcellularLocation>
        <location evidence="1">Mitochondrion membrane</location>
        <topology evidence="1">Multi-pass membrane protein</topology>
    </subcellularLocation>
</comment>
<dbReference type="AlphaFoldDB" id="A0A2C5WVQ7"/>
<evidence type="ECO:0000256" key="2">
    <source>
        <dbReference type="ARBA" id="ARBA00006375"/>
    </source>
</evidence>
<reference evidence="13 14" key="2">
    <citation type="journal article" date="2013" name="IMA Fungus">
        <title>IMA Genome-F 1: Ceratocystis fimbriata: Draft nuclear genome sequence for the plant pathogen, Ceratocystis fimbriata.</title>
        <authorList>
            <person name="Wilken P.M."/>
            <person name="Steenkamp E.T."/>
            <person name="Wingfield M.J."/>
            <person name="de Beer Z.W."/>
            <person name="Wingfield B.D."/>
        </authorList>
    </citation>
    <scope>NUCLEOTIDE SEQUENCE [LARGE SCALE GENOMIC DNA]</scope>
    <source>
        <strain evidence="13 14">CBS 114723</strain>
    </source>
</reference>
<keyword evidence="4 10" id="KW-0812">Transmembrane</keyword>
<keyword evidence="6" id="KW-0999">Mitochondrion inner membrane</keyword>
<feature type="repeat" description="Solcar" evidence="10">
    <location>
        <begin position="238"/>
        <end position="326"/>
    </location>
</feature>
<keyword evidence="7" id="KW-1133">Transmembrane helix</keyword>
<evidence type="ECO:0000256" key="3">
    <source>
        <dbReference type="ARBA" id="ARBA00022448"/>
    </source>
</evidence>
<keyword evidence="5" id="KW-0677">Repeat</keyword>
<name>A0A2C5WVQ7_9PEZI</name>
<evidence type="ECO:0000256" key="10">
    <source>
        <dbReference type="PROSITE-ProRule" id="PRU00282"/>
    </source>
</evidence>
<accession>A0A2C5WVQ7</accession>
<dbReference type="STRING" id="1035309.A0A2C5WVQ7"/>
<dbReference type="Pfam" id="PF00153">
    <property type="entry name" value="Mito_carr"/>
    <property type="match status" value="3"/>
</dbReference>
<feature type="repeat" description="Solcar" evidence="10">
    <location>
        <begin position="125"/>
        <end position="215"/>
    </location>
</feature>
<proteinExistence type="inferred from homology"/>
<evidence type="ECO:0000256" key="1">
    <source>
        <dbReference type="ARBA" id="ARBA00004225"/>
    </source>
</evidence>